<keyword evidence="4" id="KW-1185">Reference proteome</keyword>
<organism evidence="3 4">
    <name type="scientific">Flavivirga amylovorans</name>
    <dbReference type="NCBI Taxonomy" id="870486"/>
    <lineage>
        <taxon>Bacteria</taxon>
        <taxon>Pseudomonadati</taxon>
        <taxon>Bacteroidota</taxon>
        <taxon>Flavobacteriia</taxon>
        <taxon>Flavobacteriales</taxon>
        <taxon>Flavobacteriaceae</taxon>
        <taxon>Flavivirga</taxon>
    </lineage>
</organism>
<dbReference type="Pfam" id="PF18962">
    <property type="entry name" value="Por_Secre_tail"/>
    <property type="match status" value="1"/>
</dbReference>
<accession>A0ABT8WWX1</accession>
<proteinExistence type="predicted"/>
<keyword evidence="1" id="KW-0732">Signal</keyword>
<dbReference type="InterPro" id="IPR026444">
    <property type="entry name" value="Secre_tail"/>
</dbReference>
<evidence type="ECO:0000256" key="1">
    <source>
        <dbReference type="ARBA" id="ARBA00022729"/>
    </source>
</evidence>
<feature type="domain" description="Secretion system C-terminal sorting" evidence="2">
    <location>
        <begin position="401"/>
        <end position="474"/>
    </location>
</feature>
<sequence length="476" mass="52936">MVLRLLYILLLINVDLMSAQIFDVENIKLSGDDSKRITLVILSEGYQDSELSQFITDAENFTNSMFNQSPLKEYANYFNVYAIKVPSAESGADHPGTSIEPLETPISPIVPIKTVDTYFNATYDAFGKHRLLYYEIDGNSANNTEAIISTVLANNFPTYDQALIIVNSSEFGGSGGKFPMTYSGFWGANVAVHELGHSLFNLKDEYYPGDDLAAEAINMTQETDQNLVRWKNWLNINDIGIYQYTCATGNCSDWYKPHQNCIMEFIDRPFCSVCKEGIIEKIHSLVSPIDSYTPVSNTVSNSSFPIDFHLNLIKPIPNTLESSWSLNTSNIASNVDDVSVLETDLNAGINTLTAIITDNTQLIKVTNHETIHVYTVTWTIDNSSLGVNDIESDINSLSIVMFPNPANTIANFKIESEKDAKLKVDITSLDGKKVKTVSLSNYTTRQVDISNLSEGIYVANFYANNTLVTSKKLVKQ</sequence>
<protein>
    <submittedName>
        <fullName evidence="3">M64 family metallopeptidase</fullName>
    </submittedName>
</protein>
<dbReference type="InterPro" id="IPR019026">
    <property type="entry name" value="Peptidase_M64_IgA"/>
</dbReference>
<dbReference type="RefSeq" id="WP_303280517.1">
    <property type="nucleotide sequence ID" value="NZ_BAABCZ010000016.1"/>
</dbReference>
<dbReference type="EMBL" id="JAUOEM010000001">
    <property type="protein sequence ID" value="MDO5985973.1"/>
    <property type="molecule type" value="Genomic_DNA"/>
</dbReference>
<reference evidence="3" key="1">
    <citation type="submission" date="2023-07" db="EMBL/GenBank/DDBJ databases">
        <title>Two novel species in the genus Flavivirga.</title>
        <authorList>
            <person name="Kwon K."/>
        </authorList>
    </citation>
    <scope>NUCLEOTIDE SEQUENCE</scope>
    <source>
        <strain evidence="3">KACC 14157</strain>
    </source>
</reference>
<dbReference type="NCBIfam" id="TIGR04183">
    <property type="entry name" value="Por_Secre_tail"/>
    <property type="match status" value="1"/>
</dbReference>
<evidence type="ECO:0000259" key="2">
    <source>
        <dbReference type="Pfam" id="PF18962"/>
    </source>
</evidence>
<evidence type="ECO:0000313" key="3">
    <source>
        <dbReference type="EMBL" id="MDO5985973.1"/>
    </source>
</evidence>
<evidence type="ECO:0000313" key="4">
    <source>
        <dbReference type="Proteomes" id="UP001176891"/>
    </source>
</evidence>
<dbReference type="InterPro" id="IPR024079">
    <property type="entry name" value="MetalloPept_cat_dom_sf"/>
</dbReference>
<gene>
    <name evidence="3" type="ORF">Q4Q39_01030</name>
</gene>
<dbReference type="Pfam" id="PF09471">
    <property type="entry name" value="Peptidase_M64"/>
    <property type="match status" value="1"/>
</dbReference>
<comment type="caution">
    <text evidence="3">The sequence shown here is derived from an EMBL/GenBank/DDBJ whole genome shotgun (WGS) entry which is preliminary data.</text>
</comment>
<name>A0ABT8WWX1_9FLAO</name>
<dbReference type="Gene3D" id="3.40.390.10">
    <property type="entry name" value="Collagenase (Catalytic Domain)"/>
    <property type="match status" value="1"/>
</dbReference>
<dbReference type="Proteomes" id="UP001176891">
    <property type="component" value="Unassembled WGS sequence"/>
</dbReference>